<evidence type="ECO:0000256" key="9">
    <source>
        <dbReference type="ARBA" id="ARBA00023004"/>
    </source>
</evidence>
<evidence type="ECO:0000256" key="8">
    <source>
        <dbReference type="ARBA" id="ARBA00023002"/>
    </source>
</evidence>
<keyword evidence="4" id="KW-0575">Peroxidase</keyword>
<evidence type="ECO:0000256" key="6">
    <source>
        <dbReference type="ARBA" id="ARBA00022723"/>
    </source>
</evidence>
<dbReference type="GO" id="GO:0140825">
    <property type="term" value="F:lactoperoxidase activity"/>
    <property type="evidence" value="ECO:0007669"/>
    <property type="project" value="UniProtKB-EC"/>
</dbReference>
<evidence type="ECO:0000313" key="17">
    <source>
        <dbReference type="Proteomes" id="UP000197138"/>
    </source>
</evidence>
<evidence type="ECO:0000256" key="1">
    <source>
        <dbReference type="ARBA" id="ARBA00000189"/>
    </source>
</evidence>
<evidence type="ECO:0000256" key="3">
    <source>
        <dbReference type="ARBA" id="ARBA00012313"/>
    </source>
</evidence>
<dbReference type="PANTHER" id="PTHR31517:SF84">
    <property type="entry name" value="PEROXIDASE"/>
    <property type="match status" value="1"/>
</dbReference>
<organism evidence="16 17">
    <name type="scientific">Punica granatum</name>
    <name type="common">Pomegranate</name>
    <dbReference type="NCBI Taxonomy" id="22663"/>
    <lineage>
        <taxon>Eukaryota</taxon>
        <taxon>Viridiplantae</taxon>
        <taxon>Streptophyta</taxon>
        <taxon>Embryophyta</taxon>
        <taxon>Tracheophyta</taxon>
        <taxon>Spermatophyta</taxon>
        <taxon>Magnoliopsida</taxon>
        <taxon>eudicotyledons</taxon>
        <taxon>Gunneridae</taxon>
        <taxon>Pentapetalae</taxon>
        <taxon>rosids</taxon>
        <taxon>malvids</taxon>
        <taxon>Myrtales</taxon>
        <taxon>Lythraceae</taxon>
        <taxon>Punica</taxon>
    </lineage>
</organism>
<gene>
    <name evidence="16" type="ORF">CDL15_Pgr021668</name>
</gene>
<dbReference type="EC" id="1.11.1.7" evidence="3"/>
<dbReference type="Pfam" id="PF00141">
    <property type="entry name" value="peroxidase"/>
    <property type="match status" value="1"/>
</dbReference>
<comment type="function">
    <text evidence="2">Removal of H(2)O(2), oxidation of toxic reductants, biosynthesis and degradation of lignin, suberization, auxin catabolism, response to environmental stresses such as wounding, pathogen attack and oxidative stress. These functions might be dependent on each isozyme/isoform in each plant tissue.</text>
</comment>
<dbReference type="PROSITE" id="PS50873">
    <property type="entry name" value="PEROXIDASE_4"/>
    <property type="match status" value="1"/>
</dbReference>
<keyword evidence="5" id="KW-0349">Heme</keyword>
<comment type="cofactor">
    <cofactor evidence="12">
        <name>Ca(2+)</name>
        <dbReference type="ChEBI" id="CHEBI:29108"/>
    </cofactor>
    <text evidence="12">Binds 2 calcium ions per subunit.</text>
</comment>
<proteinExistence type="inferred from homology"/>
<dbReference type="Gene3D" id="1.10.420.10">
    <property type="entry name" value="Peroxidase, domain 2"/>
    <property type="match status" value="1"/>
</dbReference>
<feature type="binding site" evidence="12">
    <location>
        <position position="100"/>
    </location>
    <ligand>
        <name>Ca(2+)</name>
        <dbReference type="ChEBI" id="CHEBI:29108"/>
        <label>2</label>
    </ligand>
</feature>
<feature type="binding site" description="axial binding residue" evidence="12">
    <location>
        <position position="47"/>
    </location>
    <ligand>
        <name>heme b</name>
        <dbReference type="ChEBI" id="CHEBI:60344"/>
    </ligand>
    <ligandPart>
        <name>Fe</name>
        <dbReference type="ChEBI" id="CHEBI:18248"/>
    </ligandPart>
</feature>
<evidence type="ECO:0000259" key="15">
    <source>
        <dbReference type="PROSITE" id="PS50873"/>
    </source>
</evidence>
<keyword evidence="11" id="KW-0325">Glycoprotein</keyword>
<dbReference type="GO" id="GO:0020037">
    <property type="term" value="F:heme binding"/>
    <property type="evidence" value="ECO:0007669"/>
    <property type="project" value="InterPro"/>
</dbReference>
<dbReference type="InterPro" id="IPR010255">
    <property type="entry name" value="Haem_peroxidase_sf"/>
</dbReference>
<sequence length="180" mass="19958">MSTLLPEPSPAFFPVDEPISLLGLFSSSLRSDILLFERFQSVQERAHTIGRSHCISFTNRLYNFSATASQDPSLDPKYAAQLKQLCPQGSTNPDLVVPMDTNSPNDFNDDYYEAILVNRGLFTSDQTLLSSPQSARLVMRYADNSLEWKNKFSAATVKMGQLDVLTGSAGEIRANCRVVN</sequence>
<accession>A0A218WRN5</accession>
<dbReference type="AlphaFoldDB" id="A0A218WRN5"/>
<dbReference type="GO" id="GO:0006979">
    <property type="term" value="P:response to oxidative stress"/>
    <property type="evidence" value="ECO:0007669"/>
    <property type="project" value="InterPro"/>
</dbReference>
<comment type="similarity">
    <text evidence="14">Belongs to the peroxidase family.</text>
</comment>
<evidence type="ECO:0000256" key="5">
    <source>
        <dbReference type="ARBA" id="ARBA00022617"/>
    </source>
</evidence>
<evidence type="ECO:0000256" key="13">
    <source>
        <dbReference type="PIRSR" id="PIRSR600823-5"/>
    </source>
</evidence>
<comment type="caution">
    <text evidence="16">The sequence shown here is derived from an EMBL/GenBank/DDBJ whole genome shotgun (WGS) entry which is preliminary data.</text>
</comment>
<dbReference type="PANTHER" id="PTHR31517">
    <property type="match status" value="1"/>
</dbReference>
<evidence type="ECO:0000256" key="2">
    <source>
        <dbReference type="ARBA" id="ARBA00002322"/>
    </source>
</evidence>
<dbReference type="GO" id="GO:0046872">
    <property type="term" value="F:metal ion binding"/>
    <property type="evidence" value="ECO:0007669"/>
    <property type="project" value="UniProtKB-KW"/>
</dbReference>
<dbReference type="InterPro" id="IPR002016">
    <property type="entry name" value="Haem_peroxidase"/>
</dbReference>
<comment type="catalytic activity">
    <reaction evidence="1">
        <text>2 a phenolic donor + H2O2 = 2 a phenolic radical donor + 2 H2O</text>
        <dbReference type="Rhea" id="RHEA:56136"/>
        <dbReference type="ChEBI" id="CHEBI:15377"/>
        <dbReference type="ChEBI" id="CHEBI:16240"/>
        <dbReference type="ChEBI" id="CHEBI:139520"/>
        <dbReference type="ChEBI" id="CHEBI:139521"/>
        <dbReference type="EC" id="1.11.1.7"/>
    </reaction>
</comment>
<keyword evidence="6 12" id="KW-0479">Metal-binding</keyword>
<dbReference type="EMBL" id="MTKT01003240">
    <property type="protein sequence ID" value="OWM75504.1"/>
    <property type="molecule type" value="Genomic_DNA"/>
</dbReference>
<evidence type="ECO:0000256" key="4">
    <source>
        <dbReference type="ARBA" id="ARBA00022559"/>
    </source>
</evidence>
<feature type="binding site" evidence="12">
    <location>
        <position position="48"/>
    </location>
    <ligand>
        <name>Ca(2+)</name>
        <dbReference type="ChEBI" id="CHEBI:29108"/>
        <label>2</label>
    </ligand>
</feature>
<dbReference type="InterPro" id="IPR000823">
    <property type="entry name" value="Peroxidase_pln"/>
</dbReference>
<evidence type="ECO:0000256" key="14">
    <source>
        <dbReference type="RuleBase" id="RU004241"/>
    </source>
</evidence>
<protein>
    <recommendedName>
        <fullName evidence="3">peroxidase</fullName>
        <ecNumber evidence="3">1.11.1.7</ecNumber>
    </recommendedName>
</protein>
<evidence type="ECO:0000313" key="16">
    <source>
        <dbReference type="EMBL" id="OWM75504.1"/>
    </source>
</evidence>
<reference evidence="17" key="1">
    <citation type="journal article" date="2017" name="Plant J.">
        <title>The pomegranate (Punica granatum L.) genome and the genomics of punicalagin biosynthesis.</title>
        <authorList>
            <person name="Qin G."/>
            <person name="Xu C."/>
            <person name="Ming R."/>
            <person name="Tang H."/>
            <person name="Guyot R."/>
            <person name="Kramer E.M."/>
            <person name="Hu Y."/>
            <person name="Yi X."/>
            <person name="Qi Y."/>
            <person name="Xu X."/>
            <person name="Gao Z."/>
            <person name="Pan H."/>
            <person name="Jian J."/>
            <person name="Tian Y."/>
            <person name="Yue Z."/>
            <person name="Xu Y."/>
        </authorList>
    </citation>
    <scope>NUCLEOTIDE SEQUENCE [LARGE SCALE GENOMIC DNA]</scope>
    <source>
        <strain evidence="17">cv. Dabenzi</strain>
    </source>
</reference>
<name>A0A218WRN5_PUNGR</name>
<keyword evidence="9 12" id="KW-0408">Iron</keyword>
<evidence type="ECO:0000256" key="12">
    <source>
        <dbReference type="PIRSR" id="PIRSR600823-3"/>
    </source>
</evidence>
<dbReference type="Proteomes" id="UP000197138">
    <property type="component" value="Unassembled WGS sequence"/>
</dbReference>
<keyword evidence="8" id="KW-0560">Oxidoreductase</keyword>
<evidence type="ECO:0000256" key="7">
    <source>
        <dbReference type="ARBA" id="ARBA00022837"/>
    </source>
</evidence>
<feature type="disulfide bond" evidence="13">
    <location>
        <begin position="54"/>
        <end position="86"/>
    </location>
</feature>
<dbReference type="FunFam" id="1.10.420.10:FF:000006">
    <property type="entry name" value="Peroxidase"/>
    <property type="match status" value="1"/>
</dbReference>
<feature type="domain" description="Plant heme peroxidase family profile" evidence="15">
    <location>
        <begin position="1"/>
        <end position="180"/>
    </location>
</feature>
<dbReference type="PRINTS" id="PR00461">
    <property type="entry name" value="PLPEROXIDASE"/>
</dbReference>
<keyword evidence="10 13" id="KW-1015">Disulfide bond</keyword>
<dbReference type="SUPFAM" id="SSF48113">
    <property type="entry name" value="Heme-dependent peroxidases"/>
    <property type="match status" value="1"/>
</dbReference>
<evidence type="ECO:0000256" key="11">
    <source>
        <dbReference type="ARBA" id="ARBA00023180"/>
    </source>
</evidence>
<evidence type="ECO:0000256" key="10">
    <source>
        <dbReference type="ARBA" id="ARBA00023157"/>
    </source>
</evidence>
<keyword evidence="7 12" id="KW-0106">Calcium</keyword>
<comment type="cofactor">
    <cofactor evidence="12">
        <name>heme b</name>
        <dbReference type="ChEBI" id="CHEBI:60344"/>
    </cofactor>
    <text evidence="12">Binds 1 heme b (iron(II)-protoporphyrin IX) group per subunit.</text>
</comment>